<dbReference type="OrthoDB" id="6775742at2759"/>
<organism evidence="1 2">
    <name type="scientific">Aphis glycines</name>
    <name type="common">Soybean aphid</name>
    <dbReference type="NCBI Taxonomy" id="307491"/>
    <lineage>
        <taxon>Eukaryota</taxon>
        <taxon>Metazoa</taxon>
        <taxon>Ecdysozoa</taxon>
        <taxon>Arthropoda</taxon>
        <taxon>Hexapoda</taxon>
        <taxon>Insecta</taxon>
        <taxon>Pterygota</taxon>
        <taxon>Neoptera</taxon>
        <taxon>Paraneoptera</taxon>
        <taxon>Hemiptera</taxon>
        <taxon>Sternorrhyncha</taxon>
        <taxon>Aphidomorpha</taxon>
        <taxon>Aphidoidea</taxon>
        <taxon>Aphididae</taxon>
        <taxon>Aphidini</taxon>
        <taxon>Aphis</taxon>
        <taxon>Aphis</taxon>
    </lineage>
</organism>
<protein>
    <recommendedName>
        <fullName evidence="3">Retrotransposon gag domain-containing protein</fullName>
    </recommendedName>
</protein>
<proteinExistence type="predicted"/>
<reference evidence="1 2" key="1">
    <citation type="submission" date="2019-08" db="EMBL/GenBank/DDBJ databases">
        <title>The genome of the soybean aphid Biotype 1, its phylome, world population structure and adaptation to the North American continent.</title>
        <authorList>
            <person name="Giordano R."/>
            <person name="Donthu R.K."/>
            <person name="Hernandez A.G."/>
            <person name="Wright C.L."/>
            <person name="Zimin A.V."/>
        </authorList>
    </citation>
    <scope>NUCLEOTIDE SEQUENCE [LARGE SCALE GENOMIC DNA]</scope>
    <source>
        <tissue evidence="1">Whole aphids</tissue>
    </source>
</reference>
<keyword evidence="2" id="KW-1185">Reference proteome</keyword>
<name>A0A6G0SX96_APHGL</name>
<dbReference type="EMBL" id="VYZN01000719">
    <property type="protein sequence ID" value="KAE9522715.1"/>
    <property type="molecule type" value="Genomic_DNA"/>
</dbReference>
<evidence type="ECO:0000313" key="1">
    <source>
        <dbReference type="EMBL" id="KAE9522715.1"/>
    </source>
</evidence>
<comment type="caution">
    <text evidence="1">The sequence shown here is derived from an EMBL/GenBank/DDBJ whole genome shotgun (WGS) entry which is preliminary data.</text>
</comment>
<dbReference type="Proteomes" id="UP000475862">
    <property type="component" value="Unassembled WGS sequence"/>
</dbReference>
<evidence type="ECO:0000313" key="2">
    <source>
        <dbReference type="Proteomes" id="UP000475862"/>
    </source>
</evidence>
<gene>
    <name evidence="1" type="ORF">AGLY_016878</name>
</gene>
<evidence type="ECO:0008006" key="3">
    <source>
        <dbReference type="Google" id="ProtNLM"/>
    </source>
</evidence>
<dbReference type="AlphaFoldDB" id="A0A6G0SX96"/>
<accession>A0A6G0SX96</accession>
<sequence>MSDRSSNSNDSSDSFDLDKDYVHSRPVDINLLGPSRPVTRLLSHRQKENLIQDCRESDNFNSVVSGNLVNNIQILETNNTMAQPTLTTLSLETAIKLIPHFNGENVQEVYPFINACNFVMKNVEESIQPVLLQVIITKLAGKAFAITQHRDISTWEILRDYLESTFCATRTPGYLLLEITTTKFQQGETIQEYSTRIERLLHELCNKSNVYNSVELHLKQKSQIVSEISDCVMDYKVLYFHLNYTNNPLVNSPIILGLLVNAITGSVANGSCKLITAFNRNKNKIFNLPHQYFSNFRSLYLSSIKKDKVSMTVISTPIQSGILKDYLEIIMIEIKLYLTPPIHGCLKVRGLLQCHRDKSTQIY</sequence>